<gene>
    <name evidence="2" type="ORF">Hsw_3955</name>
</gene>
<reference evidence="2 3" key="1">
    <citation type="submission" date="2014-01" db="EMBL/GenBank/DDBJ databases">
        <title>Complete genome sequence of ionizing-radiation resistance bacterium Hymenobacter swuensis DY53.</title>
        <authorList>
            <person name="Jung J.-H."/>
            <person name="Jeong S.-W."/>
            <person name="Joe M.-H."/>
            <person name="Cho y.-j."/>
            <person name="Kim M.-K."/>
            <person name="Lim S.-Y."/>
        </authorList>
    </citation>
    <scope>NUCLEOTIDE SEQUENCE [LARGE SCALE GENOMIC DNA]</scope>
    <source>
        <strain evidence="2 3">DY53</strain>
    </source>
</reference>
<feature type="region of interest" description="Disordered" evidence="1">
    <location>
        <begin position="1"/>
        <end position="27"/>
    </location>
</feature>
<organism evidence="2 3">
    <name type="scientific">Hymenobacter swuensis DY53</name>
    <dbReference type="NCBI Taxonomy" id="1227739"/>
    <lineage>
        <taxon>Bacteria</taxon>
        <taxon>Pseudomonadati</taxon>
        <taxon>Bacteroidota</taxon>
        <taxon>Cytophagia</taxon>
        <taxon>Cytophagales</taxon>
        <taxon>Hymenobacteraceae</taxon>
        <taxon>Hymenobacter</taxon>
    </lineage>
</organism>
<accession>W8FCY4</accession>
<keyword evidence="3" id="KW-1185">Reference proteome</keyword>
<feature type="compositionally biased region" description="Basic and acidic residues" evidence="1">
    <location>
        <begin position="13"/>
        <end position="25"/>
    </location>
</feature>
<dbReference type="AlphaFoldDB" id="W8FCY4"/>
<dbReference type="EMBL" id="CP007145">
    <property type="protein sequence ID" value="AHJ99550.1"/>
    <property type="molecule type" value="Genomic_DNA"/>
</dbReference>
<protein>
    <submittedName>
        <fullName evidence="2">Uncharacterized protein</fullName>
    </submittedName>
</protein>
<name>W8FCY4_9BACT</name>
<dbReference type="HOGENOM" id="CLU_3290862_0_0_10"/>
<evidence type="ECO:0000313" key="3">
    <source>
        <dbReference type="Proteomes" id="UP000019423"/>
    </source>
</evidence>
<dbReference type="Proteomes" id="UP000019423">
    <property type="component" value="Chromosome"/>
</dbReference>
<dbReference type="KEGG" id="hsw:Hsw_3955"/>
<evidence type="ECO:0000256" key="1">
    <source>
        <dbReference type="SAM" id="MobiDB-lite"/>
    </source>
</evidence>
<proteinExistence type="predicted"/>
<dbReference type="PATRIC" id="fig|1227739.3.peg.4105"/>
<evidence type="ECO:0000313" key="2">
    <source>
        <dbReference type="EMBL" id="AHJ99550.1"/>
    </source>
</evidence>
<sequence>MKWGVSDLVSGRLGKDTTCHPERSEGPYPVRTHRVIVTQT</sequence>